<reference evidence="8 9" key="1">
    <citation type="submission" date="2019-09" db="EMBL/GenBank/DDBJ databases">
        <title>NBRP : Genome information of microbial organism related human and environment.</title>
        <authorList>
            <person name="Hattori M."/>
            <person name="Oshima K."/>
            <person name="Inaba H."/>
            <person name="Suda W."/>
            <person name="Sakamoto M."/>
            <person name="Iino T."/>
            <person name="Kitahara M."/>
            <person name="Oshida Y."/>
            <person name="Iida T."/>
            <person name="Kudo T."/>
            <person name="Itoh T."/>
            <person name="Ohkuma M."/>
        </authorList>
    </citation>
    <scope>NUCLEOTIDE SEQUENCE [LARGE SCALE GENOMIC DNA]</scope>
    <source>
        <strain evidence="8 9">Q-1</strain>
    </source>
</reference>
<evidence type="ECO:0000313" key="9">
    <source>
        <dbReference type="Proteomes" id="UP000324996"/>
    </source>
</evidence>
<dbReference type="HAMAP" id="MF_01161">
    <property type="entry name" value="tRNA_Ile_lys_synt"/>
    <property type="match status" value="1"/>
</dbReference>
<comment type="subcellular location">
    <subcellularLocation>
        <location evidence="6">Cytoplasm</location>
    </subcellularLocation>
</comment>
<protein>
    <recommendedName>
        <fullName evidence="6">tRNA(Ile)-lysidine synthase</fullName>
        <ecNumber evidence="6">6.3.4.19</ecNumber>
    </recommendedName>
    <alternativeName>
        <fullName evidence="6">tRNA(Ile)-2-lysyl-cytidine synthase</fullName>
    </alternativeName>
    <alternativeName>
        <fullName evidence="6">tRNA(Ile)-lysidine synthetase</fullName>
    </alternativeName>
</protein>
<dbReference type="EMBL" id="BKCN01000015">
    <property type="protein sequence ID" value="GER04974.1"/>
    <property type="molecule type" value="Genomic_DNA"/>
</dbReference>
<dbReference type="CDD" id="cd01992">
    <property type="entry name" value="TilS_N"/>
    <property type="match status" value="1"/>
</dbReference>
<evidence type="ECO:0000259" key="7">
    <source>
        <dbReference type="Pfam" id="PF01171"/>
    </source>
</evidence>
<dbReference type="GO" id="GO:0005737">
    <property type="term" value="C:cytoplasm"/>
    <property type="evidence" value="ECO:0007669"/>
    <property type="project" value="UniProtKB-SubCell"/>
</dbReference>
<accession>A0A5A7NB74</accession>
<dbReference type="InterPro" id="IPR012795">
    <property type="entry name" value="tRNA_Ile_lys_synt_N"/>
</dbReference>
<evidence type="ECO:0000256" key="6">
    <source>
        <dbReference type="HAMAP-Rule" id="MF_01161"/>
    </source>
</evidence>
<proteinExistence type="inferred from homology"/>
<dbReference type="PANTHER" id="PTHR43033:SF1">
    <property type="entry name" value="TRNA(ILE)-LYSIDINE SYNTHASE-RELATED"/>
    <property type="match status" value="1"/>
</dbReference>
<comment type="function">
    <text evidence="6">Ligates lysine onto the cytidine present at position 34 of the AUA codon-specific tRNA(Ile) that contains the anticodon CAU, in an ATP-dependent manner. Cytidine is converted to lysidine, thus changing the amino acid specificity of the tRNA from methionine to isoleucine.</text>
</comment>
<comment type="caution">
    <text evidence="8">The sequence shown here is derived from an EMBL/GenBank/DDBJ whole genome shotgun (WGS) entry which is preliminary data.</text>
</comment>
<evidence type="ECO:0000313" key="8">
    <source>
        <dbReference type="EMBL" id="GER04974.1"/>
    </source>
</evidence>
<evidence type="ECO:0000256" key="4">
    <source>
        <dbReference type="ARBA" id="ARBA00022840"/>
    </source>
</evidence>
<dbReference type="AlphaFoldDB" id="A0A5A7NB74"/>
<dbReference type="PANTHER" id="PTHR43033">
    <property type="entry name" value="TRNA(ILE)-LYSIDINE SYNTHASE-RELATED"/>
    <property type="match status" value="1"/>
</dbReference>
<keyword evidence="9" id="KW-1185">Reference proteome</keyword>
<dbReference type="RefSeq" id="WP_052370839.1">
    <property type="nucleotide sequence ID" value="NZ_BKCN01000015.1"/>
</dbReference>
<keyword evidence="4 6" id="KW-0067">ATP-binding</keyword>
<dbReference type="InterPro" id="IPR011063">
    <property type="entry name" value="TilS/TtcA_N"/>
</dbReference>
<evidence type="ECO:0000256" key="2">
    <source>
        <dbReference type="ARBA" id="ARBA00022694"/>
    </source>
</evidence>
<evidence type="ECO:0000256" key="3">
    <source>
        <dbReference type="ARBA" id="ARBA00022741"/>
    </source>
</evidence>
<dbReference type="Gene3D" id="3.40.50.620">
    <property type="entry name" value="HUPs"/>
    <property type="match status" value="1"/>
</dbReference>
<keyword evidence="3 6" id="KW-0547">Nucleotide-binding</keyword>
<evidence type="ECO:0000256" key="1">
    <source>
        <dbReference type="ARBA" id="ARBA00022598"/>
    </source>
</evidence>
<keyword evidence="2 6" id="KW-0819">tRNA processing</keyword>
<dbReference type="GO" id="GO:0005524">
    <property type="term" value="F:ATP binding"/>
    <property type="evidence" value="ECO:0007669"/>
    <property type="project" value="UniProtKB-UniRule"/>
</dbReference>
<sequence length="458" mass="49050">MALDPPLLDAEFAGLMADFEADPALAQPLRQGVAVGLSGGADSMALLALLARWGAARAIPVRAMSVDHGLRYDSAAELEAVAEQMAALGIPHDILPWRCEKPTRAVQATARDARYRLLEEHCRRLGIGALFLAHHQDDQAETFLLRLARGSGVRGLAAMAPVAPPLSPPHEDVTQANSPLRYRPLLAIPKARLVATCVDRGLAWIEDLSNHNPAFDRTAARSLLASHPLPGLNAARLADTALHLRRADAALAFYTARLAQTCVKPAAAGYVILATKRLDEAPDEIILRLLSDLLVHVGGLGHPPRLRPLESLWAQIRAGKFAGQTLAGCLLAPIKGGSPETAGDVLICREPAACAPALDLQPGEQALWDGRFQVVLAQNAARGRVMAIGARGWQQIRPFVMDEGGDRLPHPVRLGLPGLWREDRLVAAPFLDFPDAQGGGAQGGFEARLSRPFRVLSL</sequence>
<dbReference type="InterPro" id="IPR014729">
    <property type="entry name" value="Rossmann-like_a/b/a_fold"/>
</dbReference>
<dbReference type="GO" id="GO:0006400">
    <property type="term" value="P:tRNA modification"/>
    <property type="evidence" value="ECO:0007669"/>
    <property type="project" value="UniProtKB-UniRule"/>
</dbReference>
<keyword evidence="1 6" id="KW-0436">Ligase</keyword>
<dbReference type="EC" id="6.3.4.19" evidence="6"/>
<feature type="binding site" evidence="6">
    <location>
        <begin position="38"/>
        <end position="43"/>
    </location>
    <ligand>
        <name>ATP</name>
        <dbReference type="ChEBI" id="CHEBI:30616"/>
    </ligand>
</feature>
<comment type="similarity">
    <text evidence="6">Belongs to the tRNA(Ile)-lysidine synthase family.</text>
</comment>
<comment type="domain">
    <text evidence="6">The N-terminal region contains the highly conserved SGGXDS motif, predicted to be a P-loop motif involved in ATP binding.</text>
</comment>
<dbReference type="InterPro" id="IPR012094">
    <property type="entry name" value="tRNA_Ile_lys_synt"/>
</dbReference>
<evidence type="ECO:0000256" key="5">
    <source>
        <dbReference type="ARBA" id="ARBA00048539"/>
    </source>
</evidence>
<dbReference type="Pfam" id="PF01171">
    <property type="entry name" value="ATP_bind_3"/>
    <property type="match status" value="1"/>
</dbReference>
<organism evidence="8 9">
    <name type="scientific">Iodidimonas nitroreducens</name>
    <dbReference type="NCBI Taxonomy" id="1236968"/>
    <lineage>
        <taxon>Bacteria</taxon>
        <taxon>Pseudomonadati</taxon>
        <taxon>Pseudomonadota</taxon>
        <taxon>Alphaproteobacteria</taxon>
        <taxon>Iodidimonadales</taxon>
        <taxon>Iodidimonadaceae</taxon>
        <taxon>Iodidimonas</taxon>
    </lineage>
</organism>
<dbReference type="SUPFAM" id="SSF52402">
    <property type="entry name" value="Adenine nucleotide alpha hydrolases-like"/>
    <property type="match status" value="1"/>
</dbReference>
<keyword evidence="6" id="KW-0963">Cytoplasm</keyword>
<name>A0A5A7NB74_9PROT</name>
<dbReference type="Proteomes" id="UP000324996">
    <property type="component" value="Unassembled WGS sequence"/>
</dbReference>
<feature type="domain" description="tRNA(Ile)-lysidine/2-thiocytidine synthase N-terminal" evidence="7">
    <location>
        <begin position="33"/>
        <end position="221"/>
    </location>
</feature>
<comment type="catalytic activity">
    <reaction evidence="5 6">
        <text>cytidine(34) in tRNA(Ile2) + L-lysine + ATP = lysidine(34) in tRNA(Ile2) + AMP + diphosphate + H(+)</text>
        <dbReference type="Rhea" id="RHEA:43744"/>
        <dbReference type="Rhea" id="RHEA-COMP:10625"/>
        <dbReference type="Rhea" id="RHEA-COMP:10670"/>
        <dbReference type="ChEBI" id="CHEBI:15378"/>
        <dbReference type="ChEBI" id="CHEBI:30616"/>
        <dbReference type="ChEBI" id="CHEBI:32551"/>
        <dbReference type="ChEBI" id="CHEBI:33019"/>
        <dbReference type="ChEBI" id="CHEBI:82748"/>
        <dbReference type="ChEBI" id="CHEBI:83665"/>
        <dbReference type="ChEBI" id="CHEBI:456215"/>
        <dbReference type="EC" id="6.3.4.19"/>
    </reaction>
</comment>
<gene>
    <name evidence="6 8" type="primary">tilS</name>
    <name evidence="8" type="ORF">JCM17846_26560</name>
</gene>
<dbReference type="GO" id="GO:0032267">
    <property type="term" value="F:tRNA(Ile)-lysidine synthase activity"/>
    <property type="evidence" value="ECO:0007669"/>
    <property type="project" value="UniProtKB-EC"/>
</dbReference>
<dbReference type="NCBIfam" id="TIGR02432">
    <property type="entry name" value="lysidine_TilS_N"/>
    <property type="match status" value="1"/>
</dbReference>